<comment type="caution">
    <text evidence="1">The sequence shown here is derived from an EMBL/GenBank/DDBJ whole genome shotgun (WGS) entry which is preliminary data.</text>
</comment>
<evidence type="ECO:0000313" key="2">
    <source>
        <dbReference type="Proteomes" id="UP001196530"/>
    </source>
</evidence>
<dbReference type="GeneID" id="66128147"/>
<organism evidence="1 2">
    <name type="scientific">Pichia angusta</name>
    <name type="common">Yeast</name>
    <name type="synonym">Hansenula polymorpha</name>
    <dbReference type="NCBI Taxonomy" id="870730"/>
    <lineage>
        <taxon>Eukaryota</taxon>
        <taxon>Fungi</taxon>
        <taxon>Dikarya</taxon>
        <taxon>Ascomycota</taxon>
        <taxon>Saccharomycotina</taxon>
        <taxon>Pichiomycetes</taxon>
        <taxon>Pichiales</taxon>
        <taxon>Pichiaceae</taxon>
        <taxon>Ogataea</taxon>
    </lineage>
</organism>
<name>A0AAN6I4N5_PICAN</name>
<gene>
    <name evidence="1" type="ORF">KL928_004096</name>
</gene>
<protein>
    <submittedName>
        <fullName evidence="1">Uncharacterized protein</fullName>
    </submittedName>
</protein>
<accession>A0AAN6I4N5</accession>
<reference evidence="1" key="1">
    <citation type="journal article" date="2021" name="G3 (Bethesda)">
        <title>Genomic diversity, chromosomal rearrangements, and interspecies hybridization in the ogataea polymorpha species complex.</title>
        <authorList>
            <person name="Hanson S.J."/>
            <person name="Cinneide E.O."/>
            <person name="Salzberg L.I."/>
            <person name="Wolfe K.H."/>
            <person name="McGowan J."/>
            <person name="Fitzpatrick D.A."/>
            <person name="Matlin K."/>
        </authorList>
    </citation>
    <scope>NUCLEOTIDE SEQUENCE</scope>
    <source>
        <strain evidence="1">61-244</strain>
    </source>
</reference>
<dbReference type="EMBL" id="JAHLUX010000008">
    <property type="protein sequence ID" value="KAG7817361.1"/>
    <property type="molecule type" value="Genomic_DNA"/>
</dbReference>
<dbReference type="RefSeq" id="XP_043058790.1">
    <property type="nucleotide sequence ID" value="XM_043204756.1"/>
</dbReference>
<proteinExistence type="predicted"/>
<dbReference type="Proteomes" id="UP001196530">
    <property type="component" value="Unassembled WGS sequence"/>
</dbReference>
<sequence>MHGEILLVRFSEICPSLESALIDVINRGYDKPRYRYGVIDTPRIKHSLLRDLNIKDPEQSYLALFLAPKSDLSIEKDDSAAEATSKFISKFPEVSFSAHVSQLDDYLDIESRILGTVGVKKIDRGHELTAFTSFYPQLSGKMMDFIHEVGRKIGSKTIVADVIAEHNLVEFYEKHQYREIRRIPCKIDKHTNLVIGSVMEDGVRAKRDFTMVEMERVL</sequence>
<evidence type="ECO:0000313" key="1">
    <source>
        <dbReference type="EMBL" id="KAG7817361.1"/>
    </source>
</evidence>
<dbReference type="AlphaFoldDB" id="A0AAN6I4N5"/>